<feature type="compositionally biased region" description="Basic residues" evidence="8">
    <location>
        <begin position="443"/>
        <end position="457"/>
    </location>
</feature>
<evidence type="ECO:0000256" key="8">
    <source>
        <dbReference type="SAM" id="MobiDB-lite"/>
    </source>
</evidence>
<proteinExistence type="inferred from homology"/>
<gene>
    <name evidence="9" type="primary">wetA</name>
    <name evidence="9" type="ORF">LSUB1_G006217</name>
</gene>
<evidence type="ECO:0000313" key="10">
    <source>
        <dbReference type="Proteomes" id="UP000462212"/>
    </source>
</evidence>
<evidence type="ECO:0000256" key="7">
    <source>
        <dbReference type="ARBA" id="ARBA00023321"/>
    </source>
</evidence>
<comment type="similarity">
    <text evidence="1">Belongs to the wetA family.</text>
</comment>
<dbReference type="GO" id="GO:0048315">
    <property type="term" value="P:conidium formation"/>
    <property type="evidence" value="ECO:0007669"/>
    <property type="project" value="UniProtKB-KW"/>
</dbReference>
<dbReference type="EMBL" id="QGMJ01000500">
    <property type="protein sequence ID" value="TVY35675.1"/>
    <property type="molecule type" value="Genomic_DNA"/>
</dbReference>
<accession>A0A8H8U9P2</accession>
<keyword evidence="7" id="KW-0183">Conidiation</keyword>
<dbReference type="Proteomes" id="UP000462212">
    <property type="component" value="Unassembled WGS sequence"/>
</dbReference>
<organism evidence="9 10">
    <name type="scientific">Lachnellula subtilissima</name>
    <dbReference type="NCBI Taxonomy" id="602034"/>
    <lineage>
        <taxon>Eukaryota</taxon>
        <taxon>Fungi</taxon>
        <taxon>Dikarya</taxon>
        <taxon>Ascomycota</taxon>
        <taxon>Pezizomycotina</taxon>
        <taxon>Leotiomycetes</taxon>
        <taxon>Helotiales</taxon>
        <taxon>Lachnaceae</taxon>
        <taxon>Lachnellula</taxon>
    </lineage>
</organism>
<dbReference type="InterPro" id="IPR040112">
    <property type="entry name" value="WetA"/>
</dbReference>
<protein>
    <recommendedName>
        <fullName evidence="2">Developmental regulatory protein wetA</fullName>
    </recommendedName>
</protein>
<sequence>MSSSAVASYPSEGTDPNFFGQGFEDLDHDFFEQFVTFSPTHSERTEYSALPLPNYLERSLSDSHETLSSLEDDSKNTDARDSWQGDSWATFDPALASSHPSHLQGHGLYSSGRAAISDGELLSLEGITLDSPHIRAPSTFSAIISLTSPTSNIERSLRSPIRKNSSPKMGRVPNLSLSSIENLENKFQAEALKFKFDFEENPVSFLSPTGVADRPITLDEILELDVKRPDGPAYNTPQINQATSLQTPMTTPLLSNGHSRKSSGEEVGFPITPQHQNTMDFWQQAPESSERNNFSSPSIYPATDIEAPVWWNNASTAPMAQPSPNGYHTNPQLATKSLAHQIQNDLAYQNNDISCNPSIMASGLMIQMPGFTSQQSFVTSPPLKQQGFTHSAPQPQPRYHARRPYNQASPRQPSQTSPVRKNCSSGSSDSDSPKSPSTGTGFHVRKHKSPKTSKHSTPRTAPGFGGAGDFVNYTPSDSRKILTGVAPSGSSKTKARREKEAMDKRRKLSQAALRAVKAAGGDVESLVEQGLFA</sequence>
<evidence type="ECO:0000256" key="6">
    <source>
        <dbReference type="ARBA" id="ARBA00023163"/>
    </source>
</evidence>
<evidence type="ECO:0000256" key="1">
    <source>
        <dbReference type="ARBA" id="ARBA00008881"/>
    </source>
</evidence>
<keyword evidence="10" id="KW-1185">Reference proteome</keyword>
<name>A0A8H8U9P2_9HELO</name>
<evidence type="ECO:0000256" key="4">
    <source>
        <dbReference type="ARBA" id="ARBA00023015"/>
    </source>
</evidence>
<keyword evidence="4" id="KW-0805">Transcription regulation</keyword>
<evidence type="ECO:0000313" key="9">
    <source>
        <dbReference type="EMBL" id="TVY35675.1"/>
    </source>
</evidence>
<feature type="compositionally biased region" description="Low complexity" evidence="8">
    <location>
        <begin position="424"/>
        <end position="440"/>
    </location>
</feature>
<feature type="region of interest" description="Disordered" evidence="8">
    <location>
        <begin position="1"/>
        <end position="21"/>
    </location>
</feature>
<dbReference type="AlphaFoldDB" id="A0A8H8U9P2"/>
<comment type="caution">
    <text evidence="9">The sequence shown here is derived from an EMBL/GenBank/DDBJ whole genome shotgun (WGS) entry which is preliminary data.</text>
</comment>
<feature type="compositionally biased region" description="Polar residues" evidence="8">
    <location>
        <begin position="376"/>
        <end position="393"/>
    </location>
</feature>
<dbReference type="OrthoDB" id="2575228at2759"/>
<reference evidence="9 10" key="1">
    <citation type="submission" date="2018-05" db="EMBL/GenBank/DDBJ databases">
        <title>Genome sequencing and assembly of the regulated plant pathogen Lachnellula willkommii and related sister species for the development of diagnostic species identification markers.</title>
        <authorList>
            <person name="Giroux E."/>
            <person name="Bilodeau G."/>
        </authorList>
    </citation>
    <scope>NUCLEOTIDE SEQUENCE [LARGE SCALE GENOMIC DNA]</scope>
    <source>
        <strain evidence="9 10">CBS 197.66</strain>
    </source>
</reference>
<keyword evidence="3" id="KW-0749">Sporulation</keyword>
<dbReference type="GO" id="GO:0030435">
    <property type="term" value="P:sporulation resulting in formation of a cellular spore"/>
    <property type="evidence" value="ECO:0007669"/>
    <property type="project" value="UniProtKB-KW"/>
</dbReference>
<evidence type="ECO:0000256" key="3">
    <source>
        <dbReference type="ARBA" id="ARBA00022969"/>
    </source>
</evidence>
<keyword evidence="6" id="KW-0804">Transcription</keyword>
<keyword evidence="5" id="KW-0010">Activator</keyword>
<evidence type="ECO:0000256" key="5">
    <source>
        <dbReference type="ARBA" id="ARBA00023159"/>
    </source>
</evidence>
<dbReference type="PANTHER" id="PTHR22934">
    <property type="entry name" value="PROTEIN ESC1/WETA-RELATED"/>
    <property type="match status" value="1"/>
</dbReference>
<dbReference type="PANTHER" id="PTHR22934:SF25">
    <property type="entry name" value="DEVELOPMENTAL REGULATORY PROTEIN WETA"/>
    <property type="match status" value="1"/>
</dbReference>
<feature type="compositionally biased region" description="Polar residues" evidence="8">
    <location>
        <begin position="406"/>
        <end position="423"/>
    </location>
</feature>
<evidence type="ECO:0000256" key="2">
    <source>
        <dbReference type="ARBA" id="ARBA00015342"/>
    </source>
</evidence>
<feature type="region of interest" description="Disordered" evidence="8">
    <location>
        <begin position="376"/>
        <end position="506"/>
    </location>
</feature>